<dbReference type="InterPro" id="IPR036640">
    <property type="entry name" value="ABC1_TM_sf"/>
</dbReference>
<dbReference type="PANTHER" id="PTHR43394">
    <property type="entry name" value="ATP-DEPENDENT PERMEASE MDL1, MITOCHONDRIAL"/>
    <property type="match status" value="1"/>
</dbReference>
<keyword evidence="2 5" id="KW-0812">Transmembrane</keyword>
<protein>
    <recommendedName>
        <fullName evidence="6">ABC transmembrane type-1 domain-containing protein</fullName>
    </recommendedName>
</protein>
<proteinExistence type="predicted"/>
<dbReference type="OMA" id="LAWEISG"/>
<feature type="non-terminal residue" evidence="7">
    <location>
        <position position="145"/>
    </location>
</feature>
<feature type="domain" description="ABC transmembrane type-1" evidence="6">
    <location>
        <begin position="1"/>
        <end position="145"/>
    </location>
</feature>
<evidence type="ECO:0000256" key="1">
    <source>
        <dbReference type="ARBA" id="ARBA00004141"/>
    </source>
</evidence>
<comment type="subcellular location">
    <subcellularLocation>
        <location evidence="1">Membrane</location>
        <topology evidence="1">Multi-pass membrane protein</topology>
    </subcellularLocation>
</comment>
<dbReference type="EMBL" id="UYRX01002575">
    <property type="protein sequence ID" value="VDM93326.1"/>
    <property type="molecule type" value="Genomic_DNA"/>
</dbReference>
<evidence type="ECO:0000259" key="6">
    <source>
        <dbReference type="PROSITE" id="PS50929"/>
    </source>
</evidence>
<accession>A0A3P7K3I8</accession>
<dbReference type="PANTHER" id="PTHR43394:SF22">
    <property type="entry name" value="ABC TRANSMEMBRANE TYPE-1 DOMAIN-CONTAINING PROTEIN"/>
    <property type="match status" value="1"/>
</dbReference>
<dbReference type="Gene3D" id="1.20.1560.10">
    <property type="entry name" value="ABC transporter type 1, transmembrane domain"/>
    <property type="match status" value="1"/>
</dbReference>
<keyword evidence="4 5" id="KW-0472">Membrane</keyword>
<dbReference type="GO" id="GO:0140359">
    <property type="term" value="F:ABC-type transporter activity"/>
    <property type="evidence" value="ECO:0007669"/>
    <property type="project" value="InterPro"/>
</dbReference>
<dbReference type="GO" id="GO:0016020">
    <property type="term" value="C:membrane"/>
    <property type="evidence" value="ECO:0007669"/>
    <property type="project" value="UniProtKB-SubCell"/>
</dbReference>
<dbReference type="InterPro" id="IPR011527">
    <property type="entry name" value="ABC1_TM_dom"/>
</dbReference>
<feature type="non-terminal residue" evidence="7">
    <location>
        <position position="1"/>
    </location>
</feature>
<feature type="transmembrane region" description="Helical" evidence="5">
    <location>
        <begin position="62"/>
        <end position="82"/>
    </location>
</feature>
<feature type="transmembrane region" description="Helical" evidence="5">
    <location>
        <begin position="88"/>
        <end position="107"/>
    </location>
</feature>
<dbReference type="InterPro" id="IPR039421">
    <property type="entry name" value="Type_1_exporter"/>
</dbReference>
<dbReference type="Pfam" id="PF00664">
    <property type="entry name" value="ABC_membrane"/>
    <property type="match status" value="1"/>
</dbReference>
<reference evidence="7 8" key="1">
    <citation type="submission" date="2018-08" db="EMBL/GenBank/DDBJ databases">
        <authorList>
            <person name="Laetsch R D."/>
            <person name="Stevens L."/>
            <person name="Kumar S."/>
            <person name="Blaxter L. M."/>
        </authorList>
    </citation>
    <scope>NUCLEOTIDE SEQUENCE [LARGE SCALE GENOMIC DNA]</scope>
</reference>
<dbReference type="PROSITE" id="PS50929">
    <property type="entry name" value="ABC_TM1F"/>
    <property type="match status" value="1"/>
</dbReference>
<dbReference type="SUPFAM" id="SSF90123">
    <property type="entry name" value="ABC transporter transmembrane region"/>
    <property type="match status" value="1"/>
</dbReference>
<organism evidence="7 8">
    <name type="scientific">Litomosoides sigmodontis</name>
    <name type="common">Filarial nematode worm</name>
    <dbReference type="NCBI Taxonomy" id="42156"/>
    <lineage>
        <taxon>Eukaryota</taxon>
        <taxon>Metazoa</taxon>
        <taxon>Ecdysozoa</taxon>
        <taxon>Nematoda</taxon>
        <taxon>Chromadorea</taxon>
        <taxon>Rhabditida</taxon>
        <taxon>Spirurina</taxon>
        <taxon>Spiruromorpha</taxon>
        <taxon>Filarioidea</taxon>
        <taxon>Onchocercidae</taxon>
        <taxon>Litomosoides</taxon>
    </lineage>
</organism>
<evidence type="ECO:0000256" key="5">
    <source>
        <dbReference type="SAM" id="Phobius"/>
    </source>
</evidence>
<evidence type="ECO:0000313" key="8">
    <source>
        <dbReference type="Proteomes" id="UP000277928"/>
    </source>
</evidence>
<dbReference type="OrthoDB" id="6500128at2759"/>
<dbReference type="AlphaFoldDB" id="A0A3P7K3I8"/>
<evidence type="ECO:0000313" key="7">
    <source>
        <dbReference type="EMBL" id="VDM93326.1"/>
    </source>
</evidence>
<name>A0A3P7K3I8_LITSI</name>
<keyword evidence="3 5" id="KW-1133">Transmembrane helix</keyword>
<evidence type="ECO:0000256" key="2">
    <source>
        <dbReference type="ARBA" id="ARBA00022692"/>
    </source>
</evidence>
<evidence type="ECO:0000256" key="3">
    <source>
        <dbReference type="ARBA" id="ARBA00022989"/>
    </source>
</evidence>
<sequence length="145" mass="16782">MQRLAWEISGIRQVFRVKKAYIRKLLHMDVAWLESRHSGQVASMLHDHADSIYQGIADHVPMIIFICAYLLVTSSVCFYIQWDVTLVMFAALPLLIGTRLIFSKWFCKTRDEEQKLLAKMTNLVQETFSCIRTVIAFAAQKQTIN</sequence>
<keyword evidence="8" id="KW-1185">Reference proteome</keyword>
<evidence type="ECO:0000256" key="4">
    <source>
        <dbReference type="ARBA" id="ARBA00023136"/>
    </source>
</evidence>
<dbReference type="STRING" id="42156.A0A3P7K3I8"/>
<dbReference type="Proteomes" id="UP000277928">
    <property type="component" value="Unassembled WGS sequence"/>
</dbReference>
<dbReference type="GO" id="GO:0005524">
    <property type="term" value="F:ATP binding"/>
    <property type="evidence" value="ECO:0007669"/>
    <property type="project" value="InterPro"/>
</dbReference>
<gene>
    <name evidence="7" type="ORF">NLS_LOCUS10137</name>
</gene>